<evidence type="ECO:0000256" key="3">
    <source>
        <dbReference type="ARBA" id="ARBA00029814"/>
    </source>
</evidence>
<dbReference type="NCBIfam" id="TIGR00290">
    <property type="entry name" value="MJ0570_dom"/>
    <property type="match status" value="1"/>
</dbReference>
<dbReference type="EMBL" id="CAJVRM010000374">
    <property type="protein sequence ID" value="CAG8980276.1"/>
    <property type="molecule type" value="Genomic_DNA"/>
</dbReference>
<feature type="region of interest" description="Disordered" evidence="6">
    <location>
        <begin position="317"/>
        <end position="336"/>
    </location>
</feature>
<dbReference type="CDD" id="cd01994">
    <property type="entry name" value="AANH_PF0828-like"/>
    <property type="match status" value="1"/>
</dbReference>
<evidence type="ECO:0000313" key="8">
    <source>
        <dbReference type="EMBL" id="CAG8980276.1"/>
    </source>
</evidence>
<dbReference type="Pfam" id="PF01902">
    <property type="entry name" value="Diphthami_syn_2"/>
    <property type="match status" value="1"/>
</dbReference>
<sequence>MSDPSLKVIALISGGKDSFFSLLHCLHHGHQVIALANLYPALSASKENVGAGTTQGQADANEEHDLNSFMYQTVGHTVIPLYEQALGIPLYRQPIVGTAVQSGASYHHVASVEEDETESLVPLLKRILQDHPTANAVSTGAILSTYQRTRVESAALRLGLTPLGFLWKYPILPPGTQASLLEDMQAVSLDARIIKVASGGLDDSFLWNNVASLSDRMRIERAIKRFGSDGDGAVLGEGGEFETLVIDGPPSLFKGRIEISDDNRVIVREGGGAAWLQISEAKVIMKDRVDSSATIPRIPDLLDSKFRTILESLDGGHESIDTHSGSSGENPKKPMSRVDPDILYWTVSPNQSTTVLSVSDQTSDVVLQVQRLLEQNNLTAISITCTTILLRSMNDFATINQVYSKLFSAPNPPSRVTISVGDLLPKDTDLIIHLQIASSSSPATPRKALHVQSRSYWAPANIGPYSQAISIPLSQDNDCPQRAVSIAGQIPLIPGTMLLPSPIENPIQDFALQTTLSLQNLQRVGLEIDVQYFTSAIAYIPISTPLPHNLLPQIPAKAWSLLHQAPSDSDSDDETAQEVDLWESKHYSGLAHHGAISSERLLPDFSILSSLSSSNTIPPLFIAMVEELPRQAGIEWHAHTGISGGTVTFHSTIQRAGFVIYQCSFSGRLRGIVSVFLPQGGVMVDEKVGEAMRELGFERGEKEAYTSYYDMSVTGGREGKKLEGVIPCSRLWDGEGRRLGAVLMFDTLMDGN</sequence>
<dbReference type="InterPro" id="IPR006175">
    <property type="entry name" value="YjgF/YER057c/UK114"/>
</dbReference>
<gene>
    <name evidence="8" type="ORF">HYALB_00008896</name>
</gene>
<feature type="domain" description="Diphthamide synthase" evidence="7">
    <location>
        <begin position="64"/>
        <end position="262"/>
    </location>
</feature>
<evidence type="ECO:0000256" key="6">
    <source>
        <dbReference type="SAM" id="MobiDB-lite"/>
    </source>
</evidence>
<dbReference type="GO" id="GO:0017183">
    <property type="term" value="P:protein histidyl modification to diphthamide"/>
    <property type="evidence" value="ECO:0007669"/>
    <property type="project" value="TreeGrafter"/>
</dbReference>
<dbReference type="EC" id="6.3.1.14" evidence="1"/>
<evidence type="ECO:0000313" key="9">
    <source>
        <dbReference type="Proteomes" id="UP000701801"/>
    </source>
</evidence>
<evidence type="ECO:0000259" key="7">
    <source>
        <dbReference type="Pfam" id="PF01902"/>
    </source>
</evidence>
<dbReference type="CDD" id="cd06156">
    <property type="entry name" value="eu_AANH_C_2"/>
    <property type="match status" value="1"/>
</dbReference>
<evidence type="ECO:0000256" key="2">
    <source>
        <dbReference type="ARBA" id="ARBA00018426"/>
    </source>
</evidence>
<comment type="caution">
    <text evidence="8">The sequence shown here is derived from an EMBL/GenBank/DDBJ whole genome shotgun (WGS) entry which is preliminary data.</text>
</comment>
<comment type="catalytic activity">
    <reaction evidence="5">
        <text>diphthine-[translation elongation factor 2] + NH4(+) + ATP = diphthamide-[translation elongation factor 2] + AMP + diphosphate + H(+)</text>
        <dbReference type="Rhea" id="RHEA:19753"/>
        <dbReference type="Rhea" id="RHEA-COMP:10172"/>
        <dbReference type="Rhea" id="RHEA-COMP:10174"/>
        <dbReference type="ChEBI" id="CHEBI:15378"/>
        <dbReference type="ChEBI" id="CHEBI:16692"/>
        <dbReference type="ChEBI" id="CHEBI:28938"/>
        <dbReference type="ChEBI" id="CHEBI:30616"/>
        <dbReference type="ChEBI" id="CHEBI:33019"/>
        <dbReference type="ChEBI" id="CHEBI:82696"/>
        <dbReference type="ChEBI" id="CHEBI:456215"/>
        <dbReference type="EC" id="6.3.1.14"/>
    </reaction>
</comment>
<keyword evidence="9" id="KW-1185">Reference proteome</keyword>
<name>A0A9N9LXA4_9HELO</name>
<organism evidence="8 9">
    <name type="scientific">Hymenoscyphus albidus</name>
    <dbReference type="NCBI Taxonomy" id="595503"/>
    <lineage>
        <taxon>Eukaryota</taxon>
        <taxon>Fungi</taxon>
        <taxon>Dikarya</taxon>
        <taxon>Ascomycota</taxon>
        <taxon>Pezizomycotina</taxon>
        <taxon>Leotiomycetes</taxon>
        <taxon>Helotiales</taxon>
        <taxon>Helotiaceae</taxon>
        <taxon>Hymenoscyphus</taxon>
    </lineage>
</organism>
<dbReference type="InterPro" id="IPR002761">
    <property type="entry name" value="Diphthami_syn_dom"/>
</dbReference>
<dbReference type="AlphaFoldDB" id="A0A9N9LXA4"/>
<accession>A0A9N9LXA4</accession>
<reference evidence="8" key="1">
    <citation type="submission" date="2021-07" db="EMBL/GenBank/DDBJ databases">
        <authorList>
            <person name="Durling M."/>
        </authorList>
    </citation>
    <scope>NUCLEOTIDE SEQUENCE</scope>
</reference>
<dbReference type="Gene3D" id="3.40.50.620">
    <property type="entry name" value="HUPs"/>
    <property type="match status" value="1"/>
</dbReference>
<dbReference type="SUPFAM" id="SSF52402">
    <property type="entry name" value="Adenine nucleotide alpha hydrolases-like"/>
    <property type="match status" value="1"/>
</dbReference>
<proteinExistence type="predicted"/>
<dbReference type="PANTHER" id="PTHR12196">
    <property type="entry name" value="DOMAIN OF UNKNOWN FUNCTION 71 DUF71 -CONTAINING PROTEIN"/>
    <property type="match status" value="1"/>
</dbReference>
<dbReference type="Gene3D" id="3.30.1330.40">
    <property type="entry name" value="RutC-like"/>
    <property type="match status" value="2"/>
</dbReference>
<dbReference type="Pfam" id="PF01042">
    <property type="entry name" value="Ribonuc_L-PSP"/>
    <property type="match status" value="1"/>
</dbReference>
<evidence type="ECO:0000256" key="5">
    <source>
        <dbReference type="ARBA" id="ARBA00048108"/>
    </source>
</evidence>
<dbReference type="OrthoDB" id="686384at2759"/>
<dbReference type="Proteomes" id="UP000701801">
    <property type="component" value="Unassembled WGS sequence"/>
</dbReference>
<dbReference type="SUPFAM" id="SSF55298">
    <property type="entry name" value="YjgF-like"/>
    <property type="match status" value="2"/>
</dbReference>
<evidence type="ECO:0000256" key="1">
    <source>
        <dbReference type="ARBA" id="ARBA00012089"/>
    </source>
</evidence>
<dbReference type="InterPro" id="IPR030662">
    <property type="entry name" value="DPH6/MJ0570"/>
</dbReference>
<dbReference type="InterPro" id="IPR035959">
    <property type="entry name" value="RutC-like_sf"/>
</dbReference>
<protein>
    <recommendedName>
        <fullName evidence="2">Diphthine--ammonia ligase</fullName>
        <ecNumber evidence="1">6.3.1.14</ecNumber>
    </recommendedName>
    <alternativeName>
        <fullName evidence="3">Diphthamide synthase</fullName>
    </alternativeName>
    <alternativeName>
        <fullName evidence="4">Diphthamide synthetase</fullName>
    </alternativeName>
</protein>
<dbReference type="PANTHER" id="PTHR12196:SF2">
    <property type="entry name" value="DIPHTHINE--AMMONIA LIGASE"/>
    <property type="match status" value="1"/>
</dbReference>
<dbReference type="Gene3D" id="3.90.1490.10">
    <property type="entry name" value="putative n-type atp pyrophosphatase, domain 2"/>
    <property type="match status" value="1"/>
</dbReference>
<dbReference type="InterPro" id="IPR014729">
    <property type="entry name" value="Rossmann-like_a/b/a_fold"/>
</dbReference>
<evidence type="ECO:0000256" key="4">
    <source>
        <dbReference type="ARBA" id="ARBA00031552"/>
    </source>
</evidence>
<dbReference type="GO" id="GO:0017178">
    <property type="term" value="F:diphthine-ammonia ligase activity"/>
    <property type="evidence" value="ECO:0007669"/>
    <property type="project" value="UniProtKB-EC"/>
</dbReference>